<dbReference type="RefSeq" id="WP_216549744.1">
    <property type="nucleotide sequence ID" value="NZ_JAHLQO010000005.1"/>
</dbReference>
<comment type="caution">
    <text evidence="2">The sequence shown here is derived from an EMBL/GenBank/DDBJ whole genome shotgun (WGS) entry which is preliminary data.</text>
</comment>
<dbReference type="Pfam" id="PF07872">
    <property type="entry name" value="DUF1659"/>
    <property type="match status" value="1"/>
</dbReference>
<protein>
    <recommendedName>
        <fullName evidence="1">DUF1659 domain-containing protein</fullName>
    </recommendedName>
</protein>
<sequence>MAITAAESKRMLKTVVTNTDEAGNMKKRTITLRNINSQSTNDHLYELSVAVGGLLEGSHAAAVKITEEEIKNQI</sequence>
<organism evidence="2 3">
    <name type="scientific">Peptoniphilus ovalis</name>
    <dbReference type="NCBI Taxonomy" id="2841503"/>
    <lineage>
        <taxon>Bacteria</taxon>
        <taxon>Bacillati</taxon>
        <taxon>Bacillota</taxon>
        <taxon>Tissierellia</taxon>
        <taxon>Tissierellales</taxon>
        <taxon>Peptoniphilaceae</taxon>
        <taxon>Peptoniphilus</taxon>
    </lineage>
</organism>
<feature type="domain" description="DUF1659" evidence="1">
    <location>
        <begin position="3"/>
        <end position="72"/>
    </location>
</feature>
<dbReference type="EMBL" id="JAHLQO010000005">
    <property type="protein sequence ID" value="MBU5669912.1"/>
    <property type="molecule type" value="Genomic_DNA"/>
</dbReference>
<accession>A0ABS6FIA6</accession>
<keyword evidence="3" id="KW-1185">Reference proteome</keyword>
<proteinExistence type="predicted"/>
<evidence type="ECO:0000313" key="2">
    <source>
        <dbReference type="EMBL" id="MBU5669912.1"/>
    </source>
</evidence>
<reference evidence="2 3" key="1">
    <citation type="submission" date="2021-06" db="EMBL/GenBank/DDBJ databases">
        <authorList>
            <person name="Sun Q."/>
            <person name="Li D."/>
        </authorList>
    </citation>
    <scope>NUCLEOTIDE SEQUENCE [LARGE SCALE GENOMIC DNA]</scope>
    <source>
        <strain evidence="2 3">MSJ-1</strain>
    </source>
</reference>
<name>A0ABS6FIA6_9FIRM</name>
<dbReference type="InterPro" id="IPR012454">
    <property type="entry name" value="DUF1659"/>
</dbReference>
<evidence type="ECO:0000313" key="3">
    <source>
        <dbReference type="Proteomes" id="UP000783742"/>
    </source>
</evidence>
<evidence type="ECO:0000259" key="1">
    <source>
        <dbReference type="Pfam" id="PF07872"/>
    </source>
</evidence>
<gene>
    <name evidence="2" type="ORF">KQI68_08705</name>
</gene>
<dbReference type="Proteomes" id="UP000783742">
    <property type="component" value="Unassembled WGS sequence"/>
</dbReference>